<comment type="caution">
    <text evidence="9">The sequence shown here is derived from an EMBL/GenBank/DDBJ whole genome shotgun (WGS) entry which is preliminary data.</text>
</comment>
<evidence type="ECO:0000256" key="5">
    <source>
        <dbReference type="ARBA" id="ARBA00022833"/>
    </source>
</evidence>
<evidence type="ECO:0000259" key="8">
    <source>
        <dbReference type="Pfam" id="PF01432"/>
    </source>
</evidence>
<feature type="domain" description="Peptidase M3A/M3B catalytic" evidence="8">
    <location>
        <begin position="2"/>
        <end position="397"/>
    </location>
</feature>
<comment type="cofactor">
    <cofactor evidence="7">
        <name>Zn(2+)</name>
        <dbReference type="ChEBI" id="CHEBI:29105"/>
    </cofactor>
    <text evidence="7">Binds 1 zinc ion.</text>
</comment>
<dbReference type="InterPro" id="IPR045090">
    <property type="entry name" value="Pept_M3A_M3B"/>
</dbReference>
<keyword evidence="3 7" id="KW-0479">Metal-binding</keyword>
<dbReference type="GO" id="GO:0006508">
    <property type="term" value="P:proteolysis"/>
    <property type="evidence" value="ECO:0007669"/>
    <property type="project" value="UniProtKB-KW"/>
</dbReference>
<dbReference type="Pfam" id="PF01432">
    <property type="entry name" value="Peptidase_M3"/>
    <property type="match status" value="1"/>
</dbReference>
<keyword evidence="5 7" id="KW-0862">Zinc</keyword>
<dbReference type="EMBL" id="JAODUO010000527">
    <property type="protein sequence ID" value="KAK2178816.1"/>
    <property type="molecule type" value="Genomic_DNA"/>
</dbReference>
<evidence type="ECO:0000256" key="2">
    <source>
        <dbReference type="ARBA" id="ARBA00022670"/>
    </source>
</evidence>
<dbReference type="SUPFAM" id="SSF55486">
    <property type="entry name" value="Metalloproteases ('zincins'), catalytic domain"/>
    <property type="match status" value="1"/>
</dbReference>
<dbReference type="Proteomes" id="UP001209878">
    <property type="component" value="Unassembled WGS sequence"/>
</dbReference>
<dbReference type="AlphaFoldDB" id="A0AAD9KWT0"/>
<keyword evidence="4 7" id="KW-0378">Hydrolase</keyword>
<dbReference type="GO" id="GO:0004222">
    <property type="term" value="F:metalloendopeptidase activity"/>
    <property type="evidence" value="ECO:0007669"/>
    <property type="project" value="InterPro"/>
</dbReference>
<evidence type="ECO:0000256" key="4">
    <source>
        <dbReference type="ARBA" id="ARBA00022801"/>
    </source>
</evidence>
<keyword evidence="10" id="KW-1185">Reference proteome</keyword>
<reference evidence="9" key="1">
    <citation type="journal article" date="2023" name="Mol. Biol. Evol.">
        <title>Third-Generation Sequencing Reveals the Adaptive Role of the Epigenome in Three Deep-Sea Polychaetes.</title>
        <authorList>
            <person name="Perez M."/>
            <person name="Aroh O."/>
            <person name="Sun Y."/>
            <person name="Lan Y."/>
            <person name="Juniper S.K."/>
            <person name="Young C.R."/>
            <person name="Angers B."/>
            <person name="Qian P.Y."/>
        </authorList>
    </citation>
    <scope>NUCLEOTIDE SEQUENCE</scope>
    <source>
        <strain evidence="9">R07B-5</strain>
    </source>
</reference>
<dbReference type="Gene3D" id="1.10.1370.40">
    <property type="match status" value="2"/>
</dbReference>
<organism evidence="9 10">
    <name type="scientific">Ridgeia piscesae</name>
    <name type="common">Tubeworm</name>
    <dbReference type="NCBI Taxonomy" id="27915"/>
    <lineage>
        <taxon>Eukaryota</taxon>
        <taxon>Metazoa</taxon>
        <taxon>Spiralia</taxon>
        <taxon>Lophotrochozoa</taxon>
        <taxon>Annelida</taxon>
        <taxon>Polychaeta</taxon>
        <taxon>Sedentaria</taxon>
        <taxon>Canalipalpata</taxon>
        <taxon>Sabellida</taxon>
        <taxon>Siboglinidae</taxon>
        <taxon>Ridgeia</taxon>
    </lineage>
</organism>
<dbReference type="GO" id="GO:0005758">
    <property type="term" value="C:mitochondrial intermembrane space"/>
    <property type="evidence" value="ECO:0007669"/>
    <property type="project" value="TreeGrafter"/>
</dbReference>
<proteinExistence type="inferred from homology"/>
<dbReference type="InterPro" id="IPR001567">
    <property type="entry name" value="Pept_M3A_M3B_dom"/>
</dbReference>
<dbReference type="GO" id="GO:0006518">
    <property type="term" value="P:peptide metabolic process"/>
    <property type="evidence" value="ECO:0007669"/>
    <property type="project" value="TreeGrafter"/>
</dbReference>
<evidence type="ECO:0000256" key="7">
    <source>
        <dbReference type="RuleBase" id="RU003435"/>
    </source>
</evidence>
<accession>A0AAD9KWT0</accession>
<protein>
    <recommendedName>
        <fullName evidence="8">Peptidase M3A/M3B catalytic domain-containing protein</fullName>
    </recommendedName>
</protein>
<dbReference type="CDD" id="cd06455">
    <property type="entry name" value="M3A_TOP"/>
    <property type="match status" value="1"/>
</dbReference>
<sequence>MRMAKDPAAVTKFLSDLKDKLQPLKTEEMDLFLQYKKEECEKYSYEFDGKINMWDFRYYMTRVEERKYAVDQNRLKEYFPLNTVTTGLLAIYQELLGLKFEEISDAPKCWHNGVSLYRVIDVKSNDLLGYFYLDLFPRDGKYGHAACFGLQPGCLKSDGSRQVTVAAMVANFTKPTEDKPSLLTHDEVETFFHEFGHVMHQICARADFALFSGTSVERDFVEAPSQMLENWVWQRESLSRMSGHYSNGSCIPDNLMESLIKSHLANAGVFNLRQILLGTFDQIIHTKDKVDTAALFSQLSTEILGIASTPGTNMAASFGHLAGGYDAQYYGYMWSEVFSADMFYSRFKKDNQIMSPEVGMEYRRCILQPGGSLDASEMLRNFLGRDPCQESFLISKGLSPPTSA</sequence>
<dbReference type="FunFam" id="3.40.390.10:FF:000006">
    <property type="entry name" value="Thimet oligopeptidase 1"/>
    <property type="match status" value="1"/>
</dbReference>
<dbReference type="PANTHER" id="PTHR11804:SF84">
    <property type="entry name" value="SACCHAROLYSIN"/>
    <property type="match status" value="1"/>
</dbReference>
<name>A0AAD9KWT0_RIDPI</name>
<dbReference type="PANTHER" id="PTHR11804">
    <property type="entry name" value="PROTEASE M3 THIMET OLIGOPEPTIDASE-RELATED"/>
    <property type="match status" value="1"/>
</dbReference>
<keyword evidence="6 7" id="KW-0482">Metalloprotease</keyword>
<comment type="similarity">
    <text evidence="1 7">Belongs to the peptidase M3 family.</text>
</comment>
<evidence type="ECO:0000313" key="10">
    <source>
        <dbReference type="Proteomes" id="UP001209878"/>
    </source>
</evidence>
<keyword evidence="2 7" id="KW-0645">Protease</keyword>
<gene>
    <name evidence="9" type="ORF">NP493_527g00000</name>
</gene>
<evidence type="ECO:0000313" key="9">
    <source>
        <dbReference type="EMBL" id="KAK2178816.1"/>
    </source>
</evidence>
<evidence type="ECO:0000256" key="3">
    <source>
        <dbReference type="ARBA" id="ARBA00022723"/>
    </source>
</evidence>
<dbReference type="GO" id="GO:0046872">
    <property type="term" value="F:metal ion binding"/>
    <property type="evidence" value="ECO:0007669"/>
    <property type="project" value="UniProtKB-UniRule"/>
</dbReference>
<evidence type="ECO:0000256" key="6">
    <source>
        <dbReference type="ARBA" id="ARBA00023049"/>
    </source>
</evidence>
<evidence type="ECO:0000256" key="1">
    <source>
        <dbReference type="ARBA" id="ARBA00006040"/>
    </source>
</evidence>